<evidence type="ECO:0000256" key="2">
    <source>
        <dbReference type="ARBA" id="ARBA00023125"/>
    </source>
</evidence>
<reference evidence="6 7" key="1">
    <citation type="submission" date="2018-10" db="EMBL/GenBank/DDBJ databases">
        <title>Genomic Encyclopedia of Archaeal and Bacterial Type Strains, Phase II (KMG-II): from individual species to whole genera.</title>
        <authorList>
            <person name="Goeker M."/>
        </authorList>
    </citation>
    <scope>NUCLEOTIDE SEQUENCE [LARGE SCALE GENOMIC DNA]</scope>
    <source>
        <strain evidence="6 7">DSM 14954</strain>
    </source>
</reference>
<dbReference type="InterPro" id="IPR036271">
    <property type="entry name" value="Tet_transcr_reg_TetR-rel_C_sf"/>
</dbReference>
<dbReference type="Pfam" id="PF00440">
    <property type="entry name" value="TetR_N"/>
    <property type="match status" value="1"/>
</dbReference>
<feature type="DNA-binding region" description="H-T-H motif" evidence="4">
    <location>
        <begin position="35"/>
        <end position="54"/>
    </location>
</feature>
<dbReference type="SUPFAM" id="SSF48498">
    <property type="entry name" value="Tetracyclin repressor-like, C-terminal domain"/>
    <property type="match status" value="1"/>
</dbReference>
<dbReference type="InterPro" id="IPR050109">
    <property type="entry name" value="HTH-type_TetR-like_transc_reg"/>
</dbReference>
<dbReference type="PANTHER" id="PTHR30055:SF234">
    <property type="entry name" value="HTH-TYPE TRANSCRIPTIONAL REGULATOR BETI"/>
    <property type="match status" value="1"/>
</dbReference>
<evidence type="ECO:0000313" key="7">
    <source>
        <dbReference type="Proteomes" id="UP000278962"/>
    </source>
</evidence>
<dbReference type="PROSITE" id="PS50977">
    <property type="entry name" value="HTH_TETR_2"/>
    <property type="match status" value="1"/>
</dbReference>
<dbReference type="GO" id="GO:0000976">
    <property type="term" value="F:transcription cis-regulatory region binding"/>
    <property type="evidence" value="ECO:0007669"/>
    <property type="project" value="TreeGrafter"/>
</dbReference>
<dbReference type="GO" id="GO:0003700">
    <property type="term" value="F:DNA-binding transcription factor activity"/>
    <property type="evidence" value="ECO:0007669"/>
    <property type="project" value="TreeGrafter"/>
</dbReference>
<dbReference type="InterPro" id="IPR041586">
    <property type="entry name" value="PsrA_TetR_C"/>
</dbReference>
<dbReference type="InterPro" id="IPR009057">
    <property type="entry name" value="Homeodomain-like_sf"/>
</dbReference>
<dbReference type="Gene3D" id="1.10.357.10">
    <property type="entry name" value="Tetracycline Repressor, domain 2"/>
    <property type="match status" value="1"/>
</dbReference>
<keyword evidence="7" id="KW-1185">Reference proteome</keyword>
<gene>
    <name evidence="6" type="ORF">C8N24_2466</name>
</gene>
<dbReference type="Proteomes" id="UP000278962">
    <property type="component" value="Unassembled WGS sequence"/>
</dbReference>
<comment type="caution">
    <text evidence="6">The sequence shown here is derived from an EMBL/GenBank/DDBJ whole genome shotgun (WGS) entry which is preliminary data.</text>
</comment>
<keyword evidence="2 4" id="KW-0238">DNA-binding</keyword>
<evidence type="ECO:0000256" key="3">
    <source>
        <dbReference type="ARBA" id="ARBA00023163"/>
    </source>
</evidence>
<evidence type="ECO:0000256" key="4">
    <source>
        <dbReference type="PROSITE-ProRule" id="PRU00335"/>
    </source>
</evidence>
<evidence type="ECO:0000256" key="1">
    <source>
        <dbReference type="ARBA" id="ARBA00023015"/>
    </source>
</evidence>
<dbReference type="SUPFAM" id="SSF46689">
    <property type="entry name" value="Homeodomain-like"/>
    <property type="match status" value="1"/>
</dbReference>
<dbReference type="AlphaFoldDB" id="A0A660LHU5"/>
<dbReference type="InterPro" id="IPR001647">
    <property type="entry name" value="HTH_TetR"/>
</dbReference>
<dbReference type="PANTHER" id="PTHR30055">
    <property type="entry name" value="HTH-TYPE TRANSCRIPTIONAL REGULATOR RUTR"/>
    <property type="match status" value="1"/>
</dbReference>
<dbReference type="RefSeq" id="WP_121250298.1">
    <property type="nucleotide sequence ID" value="NZ_RBIL01000001.1"/>
</dbReference>
<feature type="domain" description="HTH tetR-type" evidence="5">
    <location>
        <begin position="12"/>
        <end position="72"/>
    </location>
</feature>
<protein>
    <submittedName>
        <fullName evidence="6">TetR family transcriptional regulator</fullName>
    </submittedName>
</protein>
<name>A0A660LHU5_9ACTN</name>
<evidence type="ECO:0000259" key="5">
    <source>
        <dbReference type="PROSITE" id="PS50977"/>
    </source>
</evidence>
<dbReference type="Pfam" id="PF17939">
    <property type="entry name" value="TetR_C_30"/>
    <property type="match status" value="1"/>
</dbReference>
<keyword evidence="1" id="KW-0805">Transcription regulation</keyword>
<sequence>MSEVDGRRAAGAETRRRLLAAASEILAGRGEPALTLRAVSAAAEANVAAVQYHFGSREALVAAVVTEATRPVVDAQLSALDALDADATPRALVKAWALPLVRVAIGRTPEERRLGRIVGQTLAAPFAQVDVQVRALASRPADRLIAGLDRALPHVGEDDLTLRVALMSSALAGFASGAFEPWLERAAPDQELEARLLERLVRLATS</sequence>
<accession>A0A660LHU5</accession>
<evidence type="ECO:0000313" key="6">
    <source>
        <dbReference type="EMBL" id="RKQ92614.1"/>
    </source>
</evidence>
<dbReference type="EMBL" id="RBIL01000001">
    <property type="protein sequence ID" value="RKQ92614.1"/>
    <property type="molecule type" value="Genomic_DNA"/>
</dbReference>
<keyword evidence="3" id="KW-0804">Transcription</keyword>
<proteinExistence type="predicted"/>
<organism evidence="6 7">
    <name type="scientific">Solirubrobacter pauli</name>
    <dbReference type="NCBI Taxonomy" id="166793"/>
    <lineage>
        <taxon>Bacteria</taxon>
        <taxon>Bacillati</taxon>
        <taxon>Actinomycetota</taxon>
        <taxon>Thermoleophilia</taxon>
        <taxon>Solirubrobacterales</taxon>
        <taxon>Solirubrobacteraceae</taxon>
        <taxon>Solirubrobacter</taxon>
    </lineage>
</organism>